<dbReference type="AlphaFoldDB" id="Q21DR2"/>
<dbReference type="KEGG" id="sde:Sde_3912"/>
<feature type="domain" description="Mannosyl-glycoprotein endo-beta-N-acetylglucosamidase-like" evidence="1">
    <location>
        <begin position="144"/>
        <end position="297"/>
    </location>
</feature>
<keyword evidence="2" id="KW-0378">Hydrolase</keyword>
<protein>
    <submittedName>
        <fullName evidence="2">Peptidoglycan hydrolase-like protein</fullName>
    </submittedName>
</protein>
<evidence type="ECO:0000259" key="1">
    <source>
        <dbReference type="SMART" id="SM00047"/>
    </source>
</evidence>
<dbReference type="PANTHER" id="PTHR40572:SF1">
    <property type="entry name" value="PROTEIN BAX"/>
    <property type="match status" value="1"/>
</dbReference>
<keyword evidence="3" id="KW-1185">Reference proteome</keyword>
<evidence type="ECO:0000313" key="2">
    <source>
        <dbReference type="EMBL" id="ABD83167.1"/>
    </source>
</evidence>
<dbReference type="CAZy" id="GH73">
    <property type="family name" value="Glycoside Hydrolase Family 73"/>
</dbReference>
<sequence length="304" mass="33715">MGAIPKSFRFFYRGVLLGNLRGHLKREAVAMVGKNNILHGAQRTIHYVFVMLGLVFVAEESSANTAPQVLPEIRLTSYTPLGPTPKFAAMADVKAKKAAFFSHLLPAIRAHNTHIRQLRALVVSLRQVAVLTPEQTVWLELLAQIYLIEETLIDGEAFWQQLLLRVDTVPASLALAQAANESAYGTSRFATKGNNYFGQWCLQKGCGLVPSQRTRGADHEVAVFTTYAESVGSYIHNINTNPAYSGFRRQRNAMRQNQQALNSVELLSGLQSYSARGEDYTQAIGNLIVKNNLQAYDYAHPLAH</sequence>
<dbReference type="Gene3D" id="1.10.530.10">
    <property type="match status" value="1"/>
</dbReference>
<dbReference type="GO" id="GO:0004040">
    <property type="term" value="F:amidase activity"/>
    <property type="evidence" value="ECO:0007669"/>
    <property type="project" value="InterPro"/>
</dbReference>
<dbReference type="InterPro" id="IPR053195">
    <property type="entry name" value="Bax-like"/>
</dbReference>
<evidence type="ECO:0000313" key="3">
    <source>
        <dbReference type="Proteomes" id="UP000001947"/>
    </source>
</evidence>
<proteinExistence type="predicted"/>
<dbReference type="Pfam" id="PF01832">
    <property type="entry name" value="Glucosaminidase"/>
    <property type="match status" value="1"/>
</dbReference>
<dbReference type="STRING" id="203122.Sde_3912"/>
<dbReference type="SMART" id="SM00047">
    <property type="entry name" value="LYZ2"/>
    <property type="match status" value="1"/>
</dbReference>
<dbReference type="InterPro" id="IPR002901">
    <property type="entry name" value="MGlyc_endo_b_GlcNAc-like_dom"/>
</dbReference>
<name>Q21DR2_SACD2</name>
<gene>
    <name evidence="2" type="ordered locus">Sde_3912</name>
</gene>
<dbReference type="PANTHER" id="PTHR40572">
    <property type="entry name" value="PROTEIN BAX"/>
    <property type="match status" value="1"/>
</dbReference>
<reference evidence="2 3" key="1">
    <citation type="journal article" date="2008" name="PLoS Genet.">
        <title>Complete genome sequence of the complex carbohydrate-degrading marine bacterium, Saccharophagus degradans strain 2-40 T.</title>
        <authorList>
            <person name="Weiner R.M."/>
            <person name="Taylor L.E.II."/>
            <person name="Henrissat B."/>
            <person name="Hauser L."/>
            <person name="Land M."/>
            <person name="Coutinho P.M."/>
            <person name="Rancurel C."/>
            <person name="Saunders E.H."/>
            <person name="Longmire A.G."/>
            <person name="Zhang H."/>
            <person name="Bayer E.A."/>
            <person name="Gilbert H.J."/>
            <person name="Larimer F."/>
            <person name="Zhulin I.B."/>
            <person name="Ekborg N.A."/>
            <person name="Lamed R."/>
            <person name="Richardson P.M."/>
            <person name="Borovok I."/>
            <person name="Hutcheson S."/>
        </authorList>
    </citation>
    <scope>NUCLEOTIDE SEQUENCE [LARGE SCALE GENOMIC DNA]</scope>
    <source>
        <strain evidence="3">2-40 / ATCC 43961 / DSM 17024</strain>
    </source>
</reference>
<dbReference type="eggNOG" id="COG2992">
    <property type="taxonomic scope" value="Bacteria"/>
</dbReference>
<dbReference type="EMBL" id="CP000282">
    <property type="protein sequence ID" value="ABD83167.1"/>
    <property type="molecule type" value="Genomic_DNA"/>
</dbReference>
<accession>Q21DR2</accession>
<dbReference type="Proteomes" id="UP000001947">
    <property type="component" value="Chromosome"/>
</dbReference>
<organism evidence="2 3">
    <name type="scientific">Saccharophagus degradans (strain 2-40 / ATCC 43961 / DSM 17024)</name>
    <dbReference type="NCBI Taxonomy" id="203122"/>
    <lineage>
        <taxon>Bacteria</taxon>
        <taxon>Pseudomonadati</taxon>
        <taxon>Pseudomonadota</taxon>
        <taxon>Gammaproteobacteria</taxon>
        <taxon>Cellvibrionales</taxon>
        <taxon>Cellvibrionaceae</taxon>
        <taxon>Saccharophagus</taxon>
    </lineage>
</organism>
<dbReference type="HOGENOM" id="CLU_061344_1_0_6"/>